<protein>
    <recommendedName>
        <fullName evidence="10">Enoyl reductase (ER) domain-containing protein</fullName>
    </recommendedName>
</protein>
<evidence type="ECO:0000259" key="7">
    <source>
        <dbReference type="Pfam" id="PF08240"/>
    </source>
</evidence>
<dbReference type="EMBL" id="LFMY01000005">
    <property type="protein sequence ID" value="OKL60653.1"/>
    <property type="molecule type" value="Genomic_DNA"/>
</dbReference>
<name>A0A1Q5Q943_TALAT</name>
<dbReference type="PANTHER" id="PTHR42813">
    <property type="entry name" value="ZINC-TYPE ALCOHOL DEHYDROGENASE-LIKE"/>
    <property type="match status" value="1"/>
</dbReference>
<dbReference type="InterPro" id="IPR013149">
    <property type="entry name" value="ADH-like_C"/>
</dbReference>
<comment type="caution">
    <text evidence="8">The sequence shown here is derived from an EMBL/GenBank/DDBJ whole genome shotgun (WGS) entry which is preliminary data.</text>
</comment>
<dbReference type="RefSeq" id="XP_020120774.1">
    <property type="nucleotide sequence ID" value="XM_020266524.1"/>
</dbReference>
<evidence type="ECO:0000256" key="5">
    <source>
        <dbReference type="RuleBase" id="RU361277"/>
    </source>
</evidence>
<evidence type="ECO:0000313" key="9">
    <source>
        <dbReference type="Proteomes" id="UP000214365"/>
    </source>
</evidence>
<dbReference type="Proteomes" id="UP000214365">
    <property type="component" value="Unassembled WGS sequence"/>
</dbReference>
<keyword evidence="3 5" id="KW-0862">Zinc</keyword>
<dbReference type="AlphaFoldDB" id="A0A1Q5Q943"/>
<sequence length="375" mass="41015">MESPAQMKAVVFHGPYKVAVEERPVPQIEEPTDIIVRVKYAALCGSELHVYRGHQPSKTGFIMGHEFTGTVVKIGSAIKTVMVGDVVVSPFTTSCGACFYCEKGYSSRCEKSLLFGSPLLDGSQAEYVRIPWADSTVCKAPEGVEEKLLVLMADIFPTGYFAASNGFKEYTREQVTDLTVVVIGCGPVGLLAIVNALEYKPKHLLAVDSVAPRLELAQELGAEIWNFQTDREGLDKRVKELTDGRGADVVIEVVGLSPALRTAFDLLRPWGTISSVGVHNAEASFVLLPMVEGIGTNSDCHQIPWNGNEAYGKNFKLQMGRCPVRSIFPQALEALKKNQHLLGFMADKIMPLSEAVEGYELFDHMKAQKVVFEAA</sequence>
<evidence type="ECO:0000259" key="6">
    <source>
        <dbReference type="Pfam" id="PF00107"/>
    </source>
</evidence>
<dbReference type="Pfam" id="PF00107">
    <property type="entry name" value="ADH_zinc_N"/>
    <property type="match status" value="1"/>
</dbReference>
<dbReference type="PROSITE" id="PS00059">
    <property type="entry name" value="ADH_ZINC"/>
    <property type="match status" value="1"/>
</dbReference>
<comment type="similarity">
    <text evidence="5">Belongs to the zinc-containing alcohol dehydrogenase family.</text>
</comment>
<dbReference type="GeneID" id="31003980"/>
<dbReference type="GO" id="GO:0008270">
    <property type="term" value="F:zinc ion binding"/>
    <property type="evidence" value="ECO:0007669"/>
    <property type="project" value="InterPro"/>
</dbReference>
<dbReference type="Gene3D" id="3.40.50.720">
    <property type="entry name" value="NAD(P)-binding Rossmann-like Domain"/>
    <property type="match status" value="1"/>
</dbReference>
<keyword evidence="4" id="KW-0560">Oxidoreductase</keyword>
<feature type="domain" description="Alcohol dehydrogenase-like C-terminal" evidence="6">
    <location>
        <begin position="187"/>
        <end position="287"/>
    </location>
</feature>
<dbReference type="STRING" id="1441469.A0A1Q5Q943"/>
<feature type="domain" description="Alcohol dehydrogenase-like N-terminal" evidence="7">
    <location>
        <begin position="31"/>
        <end position="140"/>
    </location>
</feature>
<comment type="cofactor">
    <cofactor evidence="1 5">
        <name>Zn(2+)</name>
        <dbReference type="ChEBI" id="CHEBI:29105"/>
    </cofactor>
</comment>
<evidence type="ECO:0000313" key="8">
    <source>
        <dbReference type="EMBL" id="OKL60653.1"/>
    </source>
</evidence>
<dbReference type="InterPro" id="IPR002328">
    <property type="entry name" value="ADH_Zn_CS"/>
</dbReference>
<reference evidence="8 9" key="1">
    <citation type="submission" date="2015-06" db="EMBL/GenBank/DDBJ databases">
        <title>Talaromyces atroroseus IBT 11181 draft genome.</title>
        <authorList>
            <person name="Rasmussen K.B."/>
            <person name="Rasmussen S."/>
            <person name="Petersen B."/>
            <person name="Sicheritz-Ponten T."/>
            <person name="Mortensen U.H."/>
            <person name="Thrane U."/>
        </authorList>
    </citation>
    <scope>NUCLEOTIDE SEQUENCE [LARGE SCALE GENOMIC DNA]</scope>
    <source>
        <strain evidence="8 9">IBT 11181</strain>
    </source>
</reference>
<dbReference type="OrthoDB" id="442947at2759"/>
<dbReference type="SUPFAM" id="SSF51735">
    <property type="entry name" value="NAD(P)-binding Rossmann-fold domains"/>
    <property type="match status" value="1"/>
</dbReference>
<dbReference type="InterPro" id="IPR036291">
    <property type="entry name" value="NAD(P)-bd_dom_sf"/>
</dbReference>
<dbReference type="PANTHER" id="PTHR42813:SF2">
    <property type="entry name" value="DEHYDROGENASE, ZINC-CONTAINING, PUTATIVE (AFU_ORTHOLOGUE AFUA_2G02810)-RELATED"/>
    <property type="match status" value="1"/>
</dbReference>
<keyword evidence="9" id="KW-1185">Reference proteome</keyword>
<dbReference type="SUPFAM" id="SSF50129">
    <property type="entry name" value="GroES-like"/>
    <property type="match status" value="1"/>
</dbReference>
<dbReference type="Pfam" id="PF08240">
    <property type="entry name" value="ADH_N"/>
    <property type="match status" value="1"/>
</dbReference>
<evidence type="ECO:0000256" key="3">
    <source>
        <dbReference type="ARBA" id="ARBA00022833"/>
    </source>
</evidence>
<gene>
    <name evidence="8" type="ORF">UA08_04225</name>
</gene>
<dbReference type="InterPro" id="IPR013154">
    <property type="entry name" value="ADH-like_N"/>
</dbReference>
<evidence type="ECO:0000256" key="1">
    <source>
        <dbReference type="ARBA" id="ARBA00001947"/>
    </source>
</evidence>
<keyword evidence="2 5" id="KW-0479">Metal-binding</keyword>
<organism evidence="8 9">
    <name type="scientific">Talaromyces atroroseus</name>
    <dbReference type="NCBI Taxonomy" id="1441469"/>
    <lineage>
        <taxon>Eukaryota</taxon>
        <taxon>Fungi</taxon>
        <taxon>Dikarya</taxon>
        <taxon>Ascomycota</taxon>
        <taxon>Pezizomycotina</taxon>
        <taxon>Eurotiomycetes</taxon>
        <taxon>Eurotiomycetidae</taxon>
        <taxon>Eurotiales</taxon>
        <taxon>Trichocomaceae</taxon>
        <taxon>Talaromyces</taxon>
        <taxon>Talaromyces sect. Trachyspermi</taxon>
    </lineage>
</organism>
<evidence type="ECO:0000256" key="4">
    <source>
        <dbReference type="ARBA" id="ARBA00023002"/>
    </source>
</evidence>
<dbReference type="InterPro" id="IPR011032">
    <property type="entry name" value="GroES-like_sf"/>
</dbReference>
<dbReference type="CDD" id="cd08284">
    <property type="entry name" value="FDH_like_2"/>
    <property type="match status" value="1"/>
</dbReference>
<proteinExistence type="inferred from homology"/>
<dbReference type="GO" id="GO:0016491">
    <property type="term" value="F:oxidoreductase activity"/>
    <property type="evidence" value="ECO:0007669"/>
    <property type="project" value="UniProtKB-KW"/>
</dbReference>
<evidence type="ECO:0008006" key="10">
    <source>
        <dbReference type="Google" id="ProtNLM"/>
    </source>
</evidence>
<evidence type="ECO:0000256" key="2">
    <source>
        <dbReference type="ARBA" id="ARBA00022723"/>
    </source>
</evidence>
<dbReference type="Gene3D" id="3.90.180.10">
    <property type="entry name" value="Medium-chain alcohol dehydrogenases, catalytic domain"/>
    <property type="match status" value="1"/>
</dbReference>
<accession>A0A1Q5Q943</accession>